<evidence type="ECO:0000313" key="2">
    <source>
        <dbReference type="EMBL" id="GEX12430.1"/>
    </source>
</evidence>
<proteinExistence type="predicted"/>
<dbReference type="AlphaFoldDB" id="A0A699H202"/>
<evidence type="ECO:0000256" key="1">
    <source>
        <dbReference type="SAM" id="MobiDB-lite"/>
    </source>
</evidence>
<name>A0A699H202_TANCI</name>
<organism evidence="2">
    <name type="scientific">Tanacetum cinerariifolium</name>
    <name type="common">Dalmatian daisy</name>
    <name type="synonym">Chrysanthemum cinerariifolium</name>
    <dbReference type="NCBI Taxonomy" id="118510"/>
    <lineage>
        <taxon>Eukaryota</taxon>
        <taxon>Viridiplantae</taxon>
        <taxon>Streptophyta</taxon>
        <taxon>Embryophyta</taxon>
        <taxon>Tracheophyta</taxon>
        <taxon>Spermatophyta</taxon>
        <taxon>Magnoliopsida</taxon>
        <taxon>eudicotyledons</taxon>
        <taxon>Gunneridae</taxon>
        <taxon>Pentapetalae</taxon>
        <taxon>asterids</taxon>
        <taxon>campanulids</taxon>
        <taxon>Asterales</taxon>
        <taxon>Asteraceae</taxon>
        <taxon>Asteroideae</taxon>
        <taxon>Anthemideae</taxon>
        <taxon>Anthemidinae</taxon>
        <taxon>Tanacetum</taxon>
    </lineage>
</organism>
<protein>
    <submittedName>
        <fullName evidence="2">Uncharacterized protein</fullName>
    </submittedName>
</protein>
<comment type="caution">
    <text evidence="2">The sequence shown here is derived from an EMBL/GenBank/DDBJ whole genome shotgun (WGS) entry which is preliminary data.</text>
</comment>
<gene>
    <name evidence="2" type="ORF">Tci_284405</name>
</gene>
<feature type="region of interest" description="Disordered" evidence="1">
    <location>
        <begin position="162"/>
        <end position="183"/>
    </location>
</feature>
<reference evidence="2" key="1">
    <citation type="journal article" date="2019" name="Sci. Rep.">
        <title>Draft genome of Tanacetum cinerariifolium, the natural source of mosquito coil.</title>
        <authorList>
            <person name="Yamashiro T."/>
            <person name="Shiraishi A."/>
            <person name="Satake H."/>
            <person name="Nakayama K."/>
        </authorList>
    </citation>
    <scope>NUCLEOTIDE SEQUENCE</scope>
</reference>
<accession>A0A699H202</accession>
<dbReference type="EMBL" id="BKCJ010090782">
    <property type="protein sequence ID" value="GEX12430.1"/>
    <property type="molecule type" value="Genomic_DNA"/>
</dbReference>
<sequence length="183" mass="21401">MLGLRERIELDLKAWIMGENLVLNRSLDPFFDDYIKLNDLNVQLELLRNQVDDLLLLIEEGEVIEKFRARNDARIFGYPTNCHHDKKIHMDCAYNLKFSYMIDFLVLEDVDAYRDEGMDDVIFGELFLREVGINAKRFEGMITIQNGNEKVTYQMVKEYQEKDKIGSKPDKNGKRGEAGKSQK</sequence>